<organism evidence="1 2">
    <name type="scientific">Trichonephila inaurata madagascariensis</name>
    <dbReference type="NCBI Taxonomy" id="2747483"/>
    <lineage>
        <taxon>Eukaryota</taxon>
        <taxon>Metazoa</taxon>
        <taxon>Ecdysozoa</taxon>
        <taxon>Arthropoda</taxon>
        <taxon>Chelicerata</taxon>
        <taxon>Arachnida</taxon>
        <taxon>Araneae</taxon>
        <taxon>Araneomorphae</taxon>
        <taxon>Entelegynae</taxon>
        <taxon>Araneoidea</taxon>
        <taxon>Nephilidae</taxon>
        <taxon>Trichonephila</taxon>
        <taxon>Trichonephila inaurata</taxon>
    </lineage>
</organism>
<dbReference type="Proteomes" id="UP000886998">
    <property type="component" value="Unassembled WGS sequence"/>
</dbReference>
<reference evidence="1" key="1">
    <citation type="submission" date="2020-08" db="EMBL/GenBank/DDBJ databases">
        <title>Multicomponent nature underlies the extraordinary mechanical properties of spider dragline silk.</title>
        <authorList>
            <person name="Kono N."/>
            <person name="Nakamura H."/>
            <person name="Mori M."/>
            <person name="Yoshida Y."/>
            <person name="Ohtoshi R."/>
            <person name="Malay A.D."/>
            <person name="Moran D.A.P."/>
            <person name="Tomita M."/>
            <person name="Numata K."/>
            <person name="Arakawa K."/>
        </authorList>
    </citation>
    <scope>NUCLEOTIDE SEQUENCE</scope>
</reference>
<dbReference type="EMBL" id="BMAV01014553">
    <property type="protein sequence ID" value="GFY63003.1"/>
    <property type="molecule type" value="Genomic_DNA"/>
</dbReference>
<keyword evidence="2" id="KW-1185">Reference proteome</keyword>
<comment type="caution">
    <text evidence="1">The sequence shown here is derived from an EMBL/GenBank/DDBJ whole genome shotgun (WGS) entry which is preliminary data.</text>
</comment>
<proteinExistence type="predicted"/>
<gene>
    <name evidence="1" type="ORF">TNIN_460391</name>
</gene>
<evidence type="ECO:0000313" key="1">
    <source>
        <dbReference type="EMBL" id="GFY63003.1"/>
    </source>
</evidence>
<accession>A0A8X7CB93</accession>
<sequence length="123" mass="14159">MTLHPFKSIIHSSSPFYNLVEASPSQSVLLYLSGSLRIPQMRADISITKLQTERQIFFGIWNTHDGKRLHEETLFTLKVIPEVSVVKILYVNKSSSGMTRSDFTTWKVQNIDPVVRTFKFCPR</sequence>
<dbReference type="AlphaFoldDB" id="A0A8X7CB93"/>
<name>A0A8X7CB93_9ARAC</name>
<evidence type="ECO:0000313" key="2">
    <source>
        <dbReference type="Proteomes" id="UP000886998"/>
    </source>
</evidence>
<protein>
    <submittedName>
        <fullName evidence="1">Uncharacterized protein</fullName>
    </submittedName>
</protein>